<comment type="caution">
    <text evidence="4">The sequence shown here is derived from an EMBL/GenBank/DDBJ whole genome shotgun (WGS) entry which is preliminary data.</text>
</comment>
<feature type="region of interest" description="Disordered" evidence="1">
    <location>
        <begin position="321"/>
        <end position="358"/>
    </location>
</feature>
<feature type="transmembrane region" description="Helical" evidence="2">
    <location>
        <begin position="486"/>
        <end position="509"/>
    </location>
</feature>
<dbReference type="Gene3D" id="3.30.70.1070">
    <property type="entry name" value="Sporulation related repeat"/>
    <property type="match status" value="1"/>
</dbReference>
<feature type="compositionally biased region" description="Low complexity" evidence="1">
    <location>
        <begin position="242"/>
        <end position="252"/>
    </location>
</feature>
<organism evidence="4 5">
    <name type="scientific">Bartonella raoultii</name>
    <dbReference type="NCBI Taxonomy" id="1457020"/>
    <lineage>
        <taxon>Bacteria</taxon>
        <taxon>Pseudomonadati</taxon>
        <taxon>Pseudomonadota</taxon>
        <taxon>Alphaproteobacteria</taxon>
        <taxon>Hyphomicrobiales</taxon>
        <taxon>Bartonellaceae</taxon>
        <taxon>Bartonella</taxon>
    </lineage>
</organism>
<evidence type="ECO:0000259" key="3">
    <source>
        <dbReference type="Pfam" id="PF05036"/>
    </source>
</evidence>
<feature type="compositionally biased region" description="Polar residues" evidence="1">
    <location>
        <begin position="346"/>
        <end position="358"/>
    </location>
</feature>
<dbReference type="InterPro" id="IPR007730">
    <property type="entry name" value="SPOR-like_dom"/>
</dbReference>
<feature type="region of interest" description="Disordered" evidence="1">
    <location>
        <begin position="131"/>
        <end position="155"/>
    </location>
</feature>
<feature type="compositionally biased region" description="Polar residues" evidence="1">
    <location>
        <begin position="67"/>
        <end position="76"/>
    </location>
</feature>
<feature type="compositionally biased region" description="Polar residues" evidence="1">
    <location>
        <begin position="321"/>
        <end position="330"/>
    </location>
</feature>
<feature type="compositionally biased region" description="Polar residues" evidence="1">
    <location>
        <begin position="29"/>
        <end position="49"/>
    </location>
</feature>
<feature type="region of interest" description="Disordered" evidence="1">
    <location>
        <begin position="448"/>
        <end position="470"/>
    </location>
</feature>
<dbReference type="EMBL" id="JAIFRO010000003">
    <property type="protein sequence ID" value="MBX4335536.1"/>
    <property type="molecule type" value="Genomic_DNA"/>
</dbReference>
<keyword evidence="2" id="KW-0812">Transmembrane</keyword>
<keyword evidence="2" id="KW-0472">Membrane</keyword>
<evidence type="ECO:0000256" key="1">
    <source>
        <dbReference type="SAM" id="MobiDB-lite"/>
    </source>
</evidence>
<feature type="region of interest" description="Disordered" evidence="1">
    <location>
        <begin position="631"/>
        <end position="675"/>
    </location>
</feature>
<feature type="region of interest" description="Disordered" evidence="1">
    <location>
        <begin position="185"/>
        <end position="221"/>
    </location>
</feature>
<dbReference type="RefSeq" id="WP_220716852.1">
    <property type="nucleotide sequence ID" value="NZ_JAIFRO010000003.1"/>
</dbReference>
<evidence type="ECO:0000256" key="2">
    <source>
        <dbReference type="SAM" id="Phobius"/>
    </source>
</evidence>
<dbReference type="Pfam" id="PF05036">
    <property type="entry name" value="SPOR"/>
    <property type="match status" value="1"/>
</dbReference>
<proteinExistence type="predicted"/>
<dbReference type="InterPro" id="IPR036680">
    <property type="entry name" value="SPOR-like_sf"/>
</dbReference>
<feature type="compositionally biased region" description="Basic and acidic residues" evidence="1">
    <location>
        <begin position="198"/>
        <end position="209"/>
    </location>
</feature>
<gene>
    <name evidence="4" type="ORF">K3248_02815</name>
</gene>
<feature type="compositionally biased region" description="Basic and acidic residues" evidence="1">
    <location>
        <begin position="1"/>
        <end position="23"/>
    </location>
</feature>
<accession>A0ABS7I458</accession>
<feature type="compositionally biased region" description="Polar residues" evidence="1">
    <location>
        <begin position="448"/>
        <end position="468"/>
    </location>
</feature>
<sequence>MSDNDRKNPHETKQDHEHHDPLARLRQIFNPNIQSKKQNDQSISQSSKPSFHDDDFDLSFLEAEFENNLTNNTSSDAQKKQEDLRVTSGVQTADATPTTIFDPSEQNNVLSEEDTSALIAHDEEQILDALSPLPIQKRQTAQKATTNNPDSFFEKSDFNPQLENFFFDESDRQINDKLQTEATEKNNYFSQTATHKSHTPDRQQNHDRNQNTYESPINHPYKVSADQENWIEEYYSDISNPSTETETFFSSSHPASKEKSTTENETTSTFPSSLDSTQANKTSDLANFAHESYTTDYPQFYEKNTLEEKKYAAKYHKEVASNQHNLNKKPSASEPLHTGQEKHSVSHNYTQRDSSPPNIDTYQFAEETVEKTGPIMVPEIPYEAPEYAVSTDGLKEEFADVLNVGSTHMESFSQQHQHNETFNEIFHQTTHSPKDEVYINSHEQSANYSPSANMEYDTSSFTENSPYRTTEKIPSHSSVISNLKNFIFGSFFAKIVVFLILIAIGFVGYSHFFMSSQKNGDTLIIHADNTPFKFKQEKTEAENDITSNLDIYNQEIEQNEKQDNTQQSLIDNSEQPEDLETLDQQGSTRISSSSLDESDVEHAVTEAINHTIPTQEVQTVVVNQDGTIVLSPHHTERKPTNEPEEIVDQASRGQTQNSSSISSQSSDKNNSKTEDNITNNIDKIIAENTSNSDIEEKTKLSFIPVPSYAKKNSELQTHVDTRSLPQSSETSVQNSEYYYVQLASQPTHALATDTLKHMKSRFGFLIGTRPVNIQSAFIAGKGTYYRVRIQTQNRNEAIILCQDIKSSGGSCFITR</sequence>
<reference evidence="4 5" key="1">
    <citation type="submission" date="2021-08" db="EMBL/GenBank/DDBJ databases">
        <title>Bartonella raoulti 094 sp. nov.</title>
        <authorList>
            <person name="Zgheib R."/>
            <person name="Hammoud A."/>
        </authorList>
    </citation>
    <scope>NUCLEOTIDE SEQUENCE [LARGE SCALE GENOMIC DNA]</scope>
    <source>
        <strain evidence="4 5">094</strain>
    </source>
</reference>
<evidence type="ECO:0000313" key="5">
    <source>
        <dbReference type="Proteomes" id="UP000746918"/>
    </source>
</evidence>
<feature type="region of interest" description="Disordered" evidence="1">
    <location>
        <begin position="573"/>
        <end position="601"/>
    </location>
</feature>
<name>A0ABS7I458_9HYPH</name>
<dbReference type="Proteomes" id="UP000746918">
    <property type="component" value="Unassembled WGS sequence"/>
</dbReference>
<feature type="region of interest" description="Disordered" evidence="1">
    <location>
        <begin position="242"/>
        <end position="278"/>
    </location>
</feature>
<feature type="region of interest" description="Disordered" evidence="1">
    <location>
        <begin position="67"/>
        <end position="107"/>
    </location>
</feature>
<keyword evidence="2" id="KW-1133">Transmembrane helix</keyword>
<feature type="compositionally biased region" description="Polar residues" evidence="1">
    <location>
        <begin position="185"/>
        <end position="194"/>
    </location>
</feature>
<feature type="region of interest" description="Disordered" evidence="1">
    <location>
        <begin position="1"/>
        <end position="55"/>
    </location>
</feature>
<feature type="compositionally biased region" description="Polar residues" evidence="1">
    <location>
        <begin position="582"/>
        <end position="595"/>
    </location>
</feature>
<protein>
    <submittedName>
        <fullName evidence="4">SPOR domain-containing protein</fullName>
    </submittedName>
</protein>
<feature type="domain" description="SPOR" evidence="3">
    <location>
        <begin position="735"/>
        <end position="814"/>
    </location>
</feature>
<feature type="compositionally biased region" description="Low complexity" evidence="1">
    <location>
        <begin position="263"/>
        <end position="273"/>
    </location>
</feature>
<feature type="compositionally biased region" description="Polar residues" evidence="1">
    <location>
        <begin position="137"/>
        <end position="150"/>
    </location>
</feature>
<feature type="compositionally biased region" description="Polar residues" evidence="1">
    <location>
        <begin position="88"/>
        <end position="107"/>
    </location>
</feature>
<feature type="compositionally biased region" description="Low complexity" evidence="1">
    <location>
        <begin position="651"/>
        <end position="668"/>
    </location>
</feature>
<keyword evidence="5" id="KW-1185">Reference proteome</keyword>
<evidence type="ECO:0000313" key="4">
    <source>
        <dbReference type="EMBL" id="MBX4335536.1"/>
    </source>
</evidence>